<evidence type="ECO:0000256" key="4">
    <source>
        <dbReference type="ARBA" id="ARBA00071664"/>
    </source>
</evidence>
<evidence type="ECO:0000313" key="7">
    <source>
        <dbReference type="EMBL" id="HGY57238.1"/>
    </source>
</evidence>
<sequence length="64" mass="7375">MPKMKSNRGAAKRFRVTASGKIKRHSAYHSHILTKKSAKRKRNLRDEAMVSEADAPRVRKMILK</sequence>
<dbReference type="Pfam" id="PF01632">
    <property type="entry name" value="Ribosomal_L35p"/>
    <property type="match status" value="1"/>
</dbReference>
<dbReference type="InterPro" id="IPR021137">
    <property type="entry name" value="Ribosomal_bL35-like"/>
</dbReference>
<proteinExistence type="inferred from homology"/>
<dbReference type="Gene3D" id="4.10.410.60">
    <property type="match status" value="1"/>
</dbReference>
<accession>A0A7V4U3Y5</accession>
<dbReference type="PROSITE" id="PS00936">
    <property type="entry name" value="RIBOSOMAL_L35"/>
    <property type="match status" value="1"/>
</dbReference>
<dbReference type="InterPro" id="IPR018265">
    <property type="entry name" value="Ribosomal_bL35_CS"/>
</dbReference>
<dbReference type="PRINTS" id="PR00064">
    <property type="entry name" value="RIBOSOMALL35"/>
</dbReference>
<name>A0A7V4U3Y5_CALAY</name>
<gene>
    <name evidence="5" type="primary">rpmI</name>
    <name evidence="7" type="ORF">ENK44_16130</name>
</gene>
<keyword evidence="3 5" id="KW-0687">Ribonucleoprotein</keyword>
<keyword evidence="2 5" id="KW-0689">Ribosomal protein</keyword>
<dbReference type="HAMAP" id="MF_00514">
    <property type="entry name" value="Ribosomal_bL35"/>
    <property type="match status" value="1"/>
</dbReference>
<evidence type="ECO:0000256" key="1">
    <source>
        <dbReference type="ARBA" id="ARBA00006598"/>
    </source>
</evidence>
<organism evidence="7">
    <name type="scientific">Caldithrix abyssi</name>
    <dbReference type="NCBI Taxonomy" id="187145"/>
    <lineage>
        <taxon>Bacteria</taxon>
        <taxon>Pseudomonadati</taxon>
        <taxon>Calditrichota</taxon>
        <taxon>Calditrichia</taxon>
        <taxon>Calditrichales</taxon>
        <taxon>Calditrichaceae</taxon>
        <taxon>Caldithrix</taxon>
    </lineage>
</organism>
<evidence type="ECO:0000256" key="5">
    <source>
        <dbReference type="HAMAP-Rule" id="MF_00514"/>
    </source>
</evidence>
<dbReference type="PANTHER" id="PTHR33343:SF1">
    <property type="entry name" value="LARGE RIBOSOMAL SUBUNIT PROTEIN BL35M"/>
    <property type="match status" value="1"/>
</dbReference>
<dbReference type="SUPFAM" id="SSF143034">
    <property type="entry name" value="L35p-like"/>
    <property type="match status" value="1"/>
</dbReference>
<dbReference type="InterPro" id="IPR037229">
    <property type="entry name" value="Ribosomal_bL35_sf"/>
</dbReference>
<dbReference type="Proteomes" id="UP000885779">
    <property type="component" value="Unassembled WGS sequence"/>
</dbReference>
<dbReference type="PANTHER" id="PTHR33343">
    <property type="entry name" value="54S RIBOSOMAL PROTEIN BL35M"/>
    <property type="match status" value="1"/>
</dbReference>
<evidence type="ECO:0000256" key="2">
    <source>
        <dbReference type="ARBA" id="ARBA00022980"/>
    </source>
</evidence>
<dbReference type="AlphaFoldDB" id="A0A7V4U3Y5"/>
<comment type="similarity">
    <text evidence="1 5 6">Belongs to the bacterial ribosomal protein bL35 family.</text>
</comment>
<evidence type="ECO:0000256" key="3">
    <source>
        <dbReference type="ARBA" id="ARBA00023274"/>
    </source>
</evidence>
<dbReference type="GO" id="GO:0003735">
    <property type="term" value="F:structural constituent of ribosome"/>
    <property type="evidence" value="ECO:0007669"/>
    <property type="project" value="InterPro"/>
</dbReference>
<dbReference type="NCBIfam" id="TIGR00001">
    <property type="entry name" value="rpmI_bact"/>
    <property type="match status" value="1"/>
</dbReference>
<dbReference type="InterPro" id="IPR001706">
    <property type="entry name" value="Ribosomal_bL35"/>
</dbReference>
<comment type="caution">
    <text evidence="7">The sequence shown here is derived from an EMBL/GenBank/DDBJ whole genome shotgun (WGS) entry which is preliminary data.</text>
</comment>
<dbReference type="GO" id="GO:0006412">
    <property type="term" value="P:translation"/>
    <property type="evidence" value="ECO:0007669"/>
    <property type="project" value="UniProtKB-UniRule"/>
</dbReference>
<reference evidence="7" key="1">
    <citation type="journal article" date="2020" name="mSystems">
        <title>Genome- and Community-Level Interaction Insights into Carbon Utilization and Element Cycling Functions of Hydrothermarchaeota in Hydrothermal Sediment.</title>
        <authorList>
            <person name="Zhou Z."/>
            <person name="Liu Y."/>
            <person name="Xu W."/>
            <person name="Pan J."/>
            <person name="Luo Z.H."/>
            <person name="Li M."/>
        </authorList>
    </citation>
    <scope>NUCLEOTIDE SEQUENCE [LARGE SCALE GENOMIC DNA]</scope>
    <source>
        <strain evidence="7">HyVt-577</strain>
    </source>
</reference>
<dbReference type="EMBL" id="DRQG01000150">
    <property type="protein sequence ID" value="HGY57238.1"/>
    <property type="molecule type" value="Genomic_DNA"/>
</dbReference>
<dbReference type="GO" id="GO:0022625">
    <property type="term" value="C:cytosolic large ribosomal subunit"/>
    <property type="evidence" value="ECO:0007669"/>
    <property type="project" value="TreeGrafter"/>
</dbReference>
<evidence type="ECO:0000256" key="6">
    <source>
        <dbReference type="RuleBase" id="RU000568"/>
    </source>
</evidence>
<protein>
    <recommendedName>
        <fullName evidence="4 5">Large ribosomal subunit protein bL35</fullName>
    </recommendedName>
</protein>
<dbReference type="FunFam" id="4.10.410.60:FF:000001">
    <property type="entry name" value="50S ribosomal protein L35"/>
    <property type="match status" value="1"/>
</dbReference>